<dbReference type="PATRIC" id="fig|1224163.3.peg.674"/>
<evidence type="ECO:0000256" key="3">
    <source>
        <dbReference type="ARBA" id="ARBA00024227"/>
    </source>
</evidence>
<keyword evidence="2" id="KW-0092">Biotin</keyword>
<protein>
    <recommendedName>
        <fullName evidence="3">biotin--[biotin carboxyl-carrier protein] ligase</fullName>
        <ecNumber evidence="3">6.3.4.15</ecNumber>
    </recommendedName>
</protein>
<dbReference type="eggNOG" id="COG0340">
    <property type="taxonomic scope" value="Bacteria"/>
</dbReference>
<evidence type="ECO:0000313" key="5">
    <source>
        <dbReference type="EMBL" id="AGS34154.1"/>
    </source>
</evidence>
<dbReference type="KEGG" id="cmd:B841_03355"/>
<keyword evidence="6" id="KW-1185">Reference proteome</keyword>
<dbReference type="PANTHER" id="PTHR12835:SF5">
    <property type="entry name" value="BIOTIN--PROTEIN LIGASE"/>
    <property type="match status" value="1"/>
</dbReference>
<dbReference type="HOGENOM" id="CLU_051096_5_0_11"/>
<proteinExistence type="predicted"/>
<dbReference type="AlphaFoldDB" id="S5SSM7"/>
<evidence type="ECO:0000259" key="4">
    <source>
        <dbReference type="PROSITE" id="PS51733"/>
    </source>
</evidence>
<dbReference type="EC" id="6.3.4.15" evidence="3"/>
<keyword evidence="1" id="KW-0436">Ligase</keyword>
<dbReference type="SUPFAM" id="SSF55681">
    <property type="entry name" value="Class II aaRS and biotin synthetases"/>
    <property type="match status" value="1"/>
</dbReference>
<evidence type="ECO:0000256" key="2">
    <source>
        <dbReference type="ARBA" id="ARBA00023267"/>
    </source>
</evidence>
<dbReference type="InterPro" id="IPR003142">
    <property type="entry name" value="BPL_C"/>
</dbReference>
<dbReference type="GO" id="GO:0005737">
    <property type="term" value="C:cytoplasm"/>
    <property type="evidence" value="ECO:0007669"/>
    <property type="project" value="TreeGrafter"/>
</dbReference>
<dbReference type="NCBIfam" id="TIGR00121">
    <property type="entry name" value="birA_ligase"/>
    <property type="match status" value="1"/>
</dbReference>
<name>S5SSM7_9CORY</name>
<evidence type="ECO:0000256" key="1">
    <source>
        <dbReference type="ARBA" id="ARBA00022598"/>
    </source>
</evidence>
<accession>S5SSM7</accession>
<dbReference type="GO" id="GO:0004077">
    <property type="term" value="F:biotin--[biotin carboxyl-carrier protein] ligase activity"/>
    <property type="evidence" value="ECO:0007669"/>
    <property type="project" value="UniProtKB-EC"/>
</dbReference>
<dbReference type="PANTHER" id="PTHR12835">
    <property type="entry name" value="BIOTIN PROTEIN LIGASE"/>
    <property type="match status" value="1"/>
</dbReference>
<dbReference type="InterPro" id="IPR045864">
    <property type="entry name" value="aa-tRNA-synth_II/BPL/LPL"/>
</dbReference>
<evidence type="ECO:0000313" key="6">
    <source>
        <dbReference type="Proteomes" id="UP000015388"/>
    </source>
</evidence>
<gene>
    <name evidence="5" type="ORF">B841_03355</name>
</gene>
<dbReference type="EMBL" id="CP003924">
    <property type="protein sequence ID" value="AGS34154.1"/>
    <property type="molecule type" value="Genomic_DNA"/>
</dbReference>
<sequence length="242" mass="25641">MERVIPTQLADLYPHIDLVESTGSTNADLLAGDAPHGAVLIARHQSAGRGRRGRQWSAPADTQLIFSVLLRVTDVERLGTLTLAAGLAVTDVIAPATLKWPNDVLIDGRKLCGILAEAASGPDGEFTVVVGVGLNHLLTREQLPVPHATSLALEGVDVTREQLTVDVLTALAARLEQWQANDPQLMADYRATCSSIGQDVRLEAPTGNVEGTVIAVADDGRIIIDGEAFAAGDVTHLRLRGQ</sequence>
<dbReference type="CDD" id="cd16442">
    <property type="entry name" value="BPL"/>
    <property type="match status" value="1"/>
</dbReference>
<dbReference type="PROSITE" id="PS51733">
    <property type="entry name" value="BPL_LPL_CATALYTIC"/>
    <property type="match status" value="1"/>
</dbReference>
<reference evidence="5 6" key="1">
    <citation type="submission" date="2012-11" db="EMBL/GenBank/DDBJ databases">
        <title>The complete genome sequence of Corynebacterium maris Coryn-1 (=DSM 45190).</title>
        <authorList>
            <person name="Schaffert L."/>
            <person name="Albersmeier A."/>
            <person name="Kalinowski J."/>
            <person name="Ruckert C."/>
        </authorList>
    </citation>
    <scope>NUCLEOTIDE SEQUENCE [LARGE SCALE GENOMIC DNA]</scope>
    <source>
        <strain evidence="6">Coryn-1</strain>
    </source>
</reference>
<dbReference type="Pfam" id="PF02237">
    <property type="entry name" value="BPL_C"/>
    <property type="match status" value="1"/>
</dbReference>
<dbReference type="RefSeq" id="WP_020934087.1">
    <property type="nucleotide sequence ID" value="NC_021915.1"/>
</dbReference>
<dbReference type="Gene3D" id="3.30.930.10">
    <property type="entry name" value="Bira Bifunctional Protein, Domain 2"/>
    <property type="match status" value="1"/>
</dbReference>
<organism evidence="5 6">
    <name type="scientific">Corynebacterium maris DSM 45190</name>
    <dbReference type="NCBI Taxonomy" id="1224163"/>
    <lineage>
        <taxon>Bacteria</taxon>
        <taxon>Bacillati</taxon>
        <taxon>Actinomycetota</taxon>
        <taxon>Actinomycetes</taxon>
        <taxon>Mycobacteriales</taxon>
        <taxon>Corynebacteriaceae</taxon>
        <taxon>Corynebacterium</taxon>
    </lineage>
</organism>
<dbReference type="Proteomes" id="UP000015388">
    <property type="component" value="Chromosome"/>
</dbReference>
<dbReference type="Pfam" id="PF03099">
    <property type="entry name" value="BPL_LplA_LipB"/>
    <property type="match status" value="1"/>
</dbReference>
<dbReference type="Gene3D" id="2.30.30.100">
    <property type="match status" value="1"/>
</dbReference>
<dbReference type="STRING" id="1224163.B841_03355"/>
<dbReference type="InterPro" id="IPR004143">
    <property type="entry name" value="BPL_LPL_catalytic"/>
</dbReference>
<feature type="domain" description="BPL/LPL catalytic" evidence="4">
    <location>
        <begin position="2"/>
        <end position="179"/>
    </location>
</feature>
<dbReference type="InterPro" id="IPR004408">
    <property type="entry name" value="Biotin_CoA_COase_ligase"/>
</dbReference>